<protein>
    <submittedName>
        <fullName evidence="2">Phenylacetate--CoA ligase family protein</fullName>
    </submittedName>
</protein>
<proteinExistence type="predicted"/>
<keyword evidence="2" id="KW-0436">Ligase</keyword>
<dbReference type="EMBL" id="JBHRTK010000004">
    <property type="protein sequence ID" value="MFC3205415.1"/>
    <property type="molecule type" value="Genomic_DNA"/>
</dbReference>
<dbReference type="SUPFAM" id="SSF56801">
    <property type="entry name" value="Acetyl-CoA synthetase-like"/>
    <property type="match status" value="1"/>
</dbReference>
<gene>
    <name evidence="2" type="ORF">ACFOHJ_04260</name>
</gene>
<evidence type="ECO:0000259" key="1">
    <source>
        <dbReference type="Pfam" id="PF14535"/>
    </source>
</evidence>
<feature type="domain" description="AMP-dependent ligase C-terminal" evidence="1">
    <location>
        <begin position="367"/>
        <end position="464"/>
    </location>
</feature>
<accession>A0ABV7K5T5</accession>
<dbReference type="Pfam" id="PF14535">
    <property type="entry name" value="AMP-binding_C_2"/>
    <property type="match status" value="1"/>
</dbReference>
<evidence type="ECO:0000313" key="2">
    <source>
        <dbReference type="EMBL" id="MFC3205415.1"/>
    </source>
</evidence>
<dbReference type="InterPro" id="IPR020845">
    <property type="entry name" value="AMP-binding_CS"/>
</dbReference>
<dbReference type="Gene3D" id="3.30.300.30">
    <property type="match status" value="1"/>
</dbReference>
<reference evidence="3" key="1">
    <citation type="journal article" date="2019" name="Int. J. Syst. Evol. Microbiol.">
        <title>The Global Catalogue of Microorganisms (GCM) 10K type strain sequencing project: providing services to taxonomists for standard genome sequencing and annotation.</title>
        <authorList>
            <consortium name="The Broad Institute Genomics Platform"/>
            <consortium name="The Broad Institute Genome Sequencing Center for Infectious Disease"/>
            <person name="Wu L."/>
            <person name="Ma J."/>
        </authorList>
    </citation>
    <scope>NUCLEOTIDE SEQUENCE [LARGE SCALE GENOMIC DNA]</scope>
    <source>
        <strain evidence="3">KCTC 52165</strain>
    </source>
</reference>
<sequence length="467" mass="51649">MSISELPFYANALDIPALWEEFPPPPIYFKGVARMDHSGLAALQARRFMQQVERAWQVPFYQRHWGRAGLKPGDIRGIEDISIIPPFSVADLRESIELMPPFGDYMGYDPKSDPPMPLVMQTSGGTTGIPRPMLYSPRDREVVNIMGARRLYAHGVRPHDLVQVTHSLGLSNAGLSTRESLWKYTGAVPVMTGAGSATPTRRQIELMKAWKVKVLIGFPAYLRHMALVARDEMGIDPRTMNVRFLSTHLGTEDRGVLEDLWGAKVYDTYGANEAGMIAADCEEQNGMHVYEDAHFVEVVDLESGQAVPEGENGTVFVTCLFKHLAPMIRFNINDISAFVPGDCPCGCTHRRLAGIFGRSDNMVKLRGVNVYPDAIGSVIGDVIETTGEYVCVVDLVDGRDEMTVLVESVREEAPNNQSGQAALELRFKEALNVKVTAKIVARGALDQMTGLSKTSKIKRLIDNRKKG</sequence>
<evidence type="ECO:0000313" key="3">
    <source>
        <dbReference type="Proteomes" id="UP001595583"/>
    </source>
</evidence>
<dbReference type="InterPro" id="IPR042099">
    <property type="entry name" value="ANL_N_sf"/>
</dbReference>
<dbReference type="PROSITE" id="PS00455">
    <property type="entry name" value="AMP_BINDING"/>
    <property type="match status" value="1"/>
</dbReference>
<dbReference type="RefSeq" id="WP_378218862.1">
    <property type="nucleotide sequence ID" value="NZ_JBHRTK010000004.1"/>
</dbReference>
<dbReference type="InterPro" id="IPR028154">
    <property type="entry name" value="AMP-dep_Lig_C"/>
</dbReference>
<organism evidence="2 3">
    <name type="scientific">Aquamicrobium soli</name>
    <dbReference type="NCBI Taxonomy" id="1811518"/>
    <lineage>
        <taxon>Bacteria</taxon>
        <taxon>Pseudomonadati</taxon>
        <taxon>Pseudomonadota</taxon>
        <taxon>Alphaproteobacteria</taxon>
        <taxon>Hyphomicrobiales</taxon>
        <taxon>Phyllobacteriaceae</taxon>
        <taxon>Aquamicrobium</taxon>
    </lineage>
</organism>
<dbReference type="InterPro" id="IPR045851">
    <property type="entry name" value="AMP-bd_C_sf"/>
</dbReference>
<dbReference type="PANTHER" id="PTHR43845:SF1">
    <property type="entry name" value="BLR5969 PROTEIN"/>
    <property type="match status" value="1"/>
</dbReference>
<dbReference type="Proteomes" id="UP001595583">
    <property type="component" value="Unassembled WGS sequence"/>
</dbReference>
<name>A0ABV7K5T5_9HYPH</name>
<dbReference type="PANTHER" id="PTHR43845">
    <property type="entry name" value="BLR5969 PROTEIN"/>
    <property type="match status" value="1"/>
</dbReference>
<comment type="caution">
    <text evidence="2">The sequence shown here is derived from an EMBL/GenBank/DDBJ whole genome shotgun (WGS) entry which is preliminary data.</text>
</comment>
<dbReference type="GO" id="GO:0016874">
    <property type="term" value="F:ligase activity"/>
    <property type="evidence" value="ECO:0007669"/>
    <property type="project" value="UniProtKB-KW"/>
</dbReference>
<keyword evidence="3" id="KW-1185">Reference proteome</keyword>
<dbReference type="Gene3D" id="3.40.50.12780">
    <property type="entry name" value="N-terminal domain of ligase-like"/>
    <property type="match status" value="1"/>
</dbReference>